<keyword evidence="1" id="KW-0261">Viral envelope protein</keyword>
<gene>
    <name evidence="1" type="primary">env</name>
</gene>
<evidence type="ECO:0000313" key="1">
    <source>
        <dbReference type="EMBL" id="AAX55854.1"/>
    </source>
</evidence>
<keyword evidence="1" id="KW-0946">Virion</keyword>
<name>Q58GN9_HV1</name>
<reference evidence="1" key="1">
    <citation type="submission" date="2005-03" db="EMBL/GenBank/DDBJ databases">
        <title>Genetic Diversity of HIV-1 Subtypes Circulating in Northern Kenya.</title>
        <authorList>
            <person name="Khamadi S.A."/>
            <person name="Ochieng W."/>
            <person name="Lihana R.W."/>
            <person name="Kiptoo M.K."/>
            <person name="Kinyua J.G."/>
            <person name="Lagat N."/>
            <person name="Muriuki J."/>
            <person name="Mwangi J."/>
            <person name="Pelle R."/>
            <person name="Muigai A."/>
            <person name="Carter J."/>
            <person name="Yamada R."/>
            <person name="Mpoke S."/>
        </authorList>
    </citation>
    <scope>NUCLEOTIDE SEQUENCE</scope>
    <source>
        <strain evidence="1">MYDH041</strain>
    </source>
</reference>
<dbReference type="GO" id="GO:0019031">
    <property type="term" value="C:viral envelope"/>
    <property type="evidence" value="ECO:0007669"/>
    <property type="project" value="UniProtKB-KW"/>
</dbReference>
<feature type="non-terminal residue" evidence="1">
    <location>
        <position position="1"/>
    </location>
</feature>
<sequence length="126" mass="13560">FLLKVSSEDRTTTALCEGCSGNSCCLRGPPLSRRGCDLCLIMVTLTIVTDRVESRNFSKHVSHLPAFSGAWALGIGMEPAMYAPPFPRKAICLQSRIPLAVTSVSRYHHALSAWGCGVCNDAPPIP</sequence>
<dbReference type="EMBL" id="AY952817">
    <property type="protein sequence ID" value="AAX55854.1"/>
    <property type="molecule type" value="Genomic_DNA"/>
</dbReference>
<protein>
    <submittedName>
        <fullName evidence="1">Envelope glycoprotein</fullName>
    </submittedName>
</protein>
<accession>Q58GN9</accession>
<organism evidence="1">
    <name type="scientific">Human immunodeficiency virus type 1</name>
    <name type="common">HIV-1</name>
    <dbReference type="NCBI Taxonomy" id="11676"/>
    <lineage>
        <taxon>Viruses</taxon>
        <taxon>Riboviria</taxon>
        <taxon>Pararnavirae</taxon>
        <taxon>Artverviricota</taxon>
        <taxon>Revtraviricetes</taxon>
        <taxon>Ortervirales</taxon>
        <taxon>Retroviridae</taxon>
        <taxon>Orthoretrovirinae</taxon>
        <taxon>Lentivirus</taxon>
        <taxon>Lentivirus humimdef1</taxon>
    </lineage>
</organism>
<feature type="non-terminal residue" evidence="1">
    <location>
        <position position="126"/>
    </location>
</feature>
<proteinExistence type="predicted"/>
<organismHost>
    <name type="scientific">Homo sapiens</name>
    <name type="common">Human</name>
    <dbReference type="NCBI Taxonomy" id="9606"/>
</organismHost>